<dbReference type="Proteomes" id="UP001218246">
    <property type="component" value="Unassembled WGS sequence"/>
</dbReference>
<feature type="transmembrane region" description="Helical" evidence="1">
    <location>
        <begin position="29"/>
        <end position="47"/>
    </location>
</feature>
<gene>
    <name evidence="2" type="ORF">P6P90_11660</name>
</gene>
<evidence type="ECO:0000256" key="1">
    <source>
        <dbReference type="SAM" id="Phobius"/>
    </source>
</evidence>
<keyword evidence="1" id="KW-0812">Transmembrane</keyword>
<protein>
    <submittedName>
        <fullName evidence="2">Phage holin family protein</fullName>
    </submittedName>
</protein>
<keyword evidence="3" id="KW-1185">Reference proteome</keyword>
<dbReference type="InterPro" id="IPR007165">
    <property type="entry name" value="Phage_holin_4_2"/>
</dbReference>
<dbReference type="RefSeq" id="WP_124564504.1">
    <property type="nucleotide sequence ID" value="NZ_JARRRY010000006.1"/>
</dbReference>
<dbReference type="PANTHER" id="PTHR37309">
    <property type="entry name" value="SLR0284 PROTEIN"/>
    <property type="match status" value="1"/>
</dbReference>
<reference evidence="2 3" key="1">
    <citation type="submission" date="2023-04" db="EMBL/GenBank/DDBJ databases">
        <title>Ectobacillus antri isolated from activated sludge.</title>
        <authorList>
            <person name="Yan P."/>
            <person name="Liu X."/>
        </authorList>
    </citation>
    <scope>NUCLEOTIDE SEQUENCE [LARGE SCALE GENOMIC DNA]</scope>
    <source>
        <strain evidence="2 3">C18H</strain>
    </source>
</reference>
<sequence length="124" mass="13788">MRWLLSIVLNAFVLIVVSGLLKLISPESFYIKSIGTALIASFTLSLLHMFVKPLLIIITLPLTIITFGFFLVIINAITLKLTDNLLGDAFNINGFGTAIVAAIFISVFNIFIDKLIFRAREKKE</sequence>
<name>A0ABT6H779_9BACI</name>
<evidence type="ECO:0000313" key="2">
    <source>
        <dbReference type="EMBL" id="MDG5754623.1"/>
    </source>
</evidence>
<dbReference type="EMBL" id="JARULN010000010">
    <property type="protein sequence ID" value="MDG5754623.1"/>
    <property type="molecule type" value="Genomic_DNA"/>
</dbReference>
<comment type="caution">
    <text evidence="2">The sequence shown here is derived from an EMBL/GenBank/DDBJ whole genome shotgun (WGS) entry which is preliminary data.</text>
</comment>
<keyword evidence="1" id="KW-1133">Transmembrane helix</keyword>
<feature type="transmembrane region" description="Helical" evidence="1">
    <location>
        <begin position="54"/>
        <end position="77"/>
    </location>
</feature>
<accession>A0ABT6H779</accession>
<organism evidence="2 3">
    <name type="scientific">Ectobacillus antri</name>
    <dbReference type="NCBI Taxonomy" id="2486280"/>
    <lineage>
        <taxon>Bacteria</taxon>
        <taxon>Bacillati</taxon>
        <taxon>Bacillota</taxon>
        <taxon>Bacilli</taxon>
        <taxon>Bacillales</taxon>
        <taxon>Bacillaceae</taxon>
        <taxon>Ectobacillus</taxon>
    </lineage>
</organism>
<feature type="transmembrane region" description="Helical" evidence="1">
    <location>
        <begin position="89"/>
        <end position="112"/>
    </location>
</feature>
<evidence type="ECO:0000313" key="3">
    <source>
        <dbReference type="Proteomes" id="UP001218246"/>
    </source>
</evidence>
<dbReference type="PANTHER" id="PTHR37309:SF1">
    <property type="entry name" value="SLR0284 PROTEIN"/>
    <property type="match status" value="1"/>
</dbReference>
<keyword evidence="1" id="KW-0472">Membrane</keyword>
<proteinExistence type="predicted"/>
<dbReference type="Pfam" id="PF04020">
    <property type="entry name" value="Phage_holin_4_2"/>
    <property type="match status" value="1"/>
</dbReference>